<dbReference type="AlphaFoldDB" id="A0A2P8Q0Z2"/>
<evidence type="ECO:0000256" key="1">
    <source>
        <dbReference type="ARBA" id="ARBA00023015"/>
    </source>
</evidence>
<dbReference type="PANTHER" id="PTHR30055:SF234">
    <property type="entry name" value="HTH-TYPE TRANSCRIPTIONAL REGULATOR BETI"/>
    <property type="match status" value="1"/>
</dbReference>
<feature type="DNA-binding region" description="H-T-H motif" evidence="4">
    <location>
        <begin position="45"/>
        <end position="64"/>
    </location>
</feature>
<dbReference type="SUPFAM" id="SSF46689">
    <property type="entry name" value="Homeodomain-like"/>
    <property type="match status" value="1"/>
</dbReference>
<name>A0A2P8Q0Z2_9ACTN</name>
<evidence type="ECO:0000256" key="4">
    <source>
        <dbReference type="PROSITE-ProRule" id="PRU00335"/>
    </source>
</evidence>
<dbReference type="Pfam" id="PF21597">
    <property type="entry name" value="TetR_C_43"/>
    <property type="match status" value="1"/>
</dbReference>
<organism evidence="6 7">
    <name type="scientific">Streptomyces dioscori</name>
    <dbReference type="NCBI Taxonomy" id="2109333"/>
    <lineage>
        <taxon>Bacteria</taxon>
        <taxon>Bacillati</taxon>
        <taxon>Actinomycetota</taxon>
        <taxon>Actinomycetes</taxon>
        <taxon>Kitasatosporales</taxon>
        <taxon>Streptomycetaceae</taxon>
        <taxon>Streptomyces</taxon>
        <taxon>Streptomyces aurantiacus group</taxon>
    </lineage>
</organism>
<reference evidence="6 7" key="1">
    <citation type="submission" date="2018-03" db="EMBL/GenBank/DDBJ databases">
        <title>Streptomyces dioscori sp. nov., a novel endophytic actinobacterium isolated from bulbil of Dioscorea bulbifera L.</title>
        <authorList>
            <person name="Zhikuan W."/>
        </authorList>
    </citation>
    <scope>NUCLEOTIDE SEQUENCE [LARGE SCALE GENOMIC DNA]</scope>
    <source>
        <strain evidence="6 7">A217</strain>
    </source>
</reference>
<dbReference type="PRINTS" id="PR00455">
    <property type="entry name" value="HTHTETR"/>
</dbReference>
<dbReference type="SUPFAM" id="SSF48498">
    <property type="entry name" value="Tetracyclin repressor-like, C-terminal domain"/>
    <property type="match status" value="1"/>
</dbReference>
<dbReference type="Pfam" id="PF00440">
    <property type="entry name" value="TetR_N"/>
    <property type="match status" value="1"/>
</dbReference>
<keyword evidence="1" id="KW-0805">Transcription regulation</keyword>
<evidence type="ECO:0000256" key="3">
    <source>
        <dbReference type="ARBA" id="ARBA00023163"/>
    </source>
</evidence>
<evidence type="ECO:0000313" key="7">
    <source>
        <dbReference type="Proteomes" id="UP000240429"/>
    </source>
</evidence>
<keyword evidence="3" id="KW-0804">Transcription</keyword>
<dbReference type="PANTHER" id="PTHR30055">
    <property type="entry name" value="HTH-TYPE TRANSCRIPTIONAL REGULATOR RUTR"/>
    <property type="match status" value="1"/>
</dbReference>
<dbReference type="InterPro" id="IPR050109">
    <property type="entry name" value="HTH-type_TetR-like_transc_reg"/>
</dbReference>
<keyword evidence="7" id="KW-1185">Reference proteome</keyword>
<gene>
    <name evidence="6" type="ORF">C6Y14_28960</name>
</gene>
<dbReference type="InterPro" id="IPR001647">
    <property type="entry name" value="HTH_TetR"/>
</dbReference>
<dbReference type="Gene3D" id="1.10.357.10">
    <property type="entry name" value="Tetracycline Repressor, domain 2"/>
    <property type="match status" value="1"/>
</dbReference>
<accession>A0A2P8Q0Z2</accession>
<dbReference type="GO" id="GO:0003700">
    <property type="term" value="F:DNA-binding transcription factor activity"/>
    <property type="evidence" value="ECO:0007669"/>
    <property type="project" value="TreeGrafter"/>
</dbReference>
<dbReference type="Proteomes" id="UP000240429">
    <property type="component" value="Unassembled WGS sequence"/>
</dbReference>
<sequence length="200" mass="21979">MRARESDADATGCHWRGLRTDAARNRDRILAVAQELFGEQGPKASLDEIARRAGIGNATLYRHFPGRHALLAAALERIVVTGADAAEEAAAREDDPFAALSSFAQAIARARLAALCCVSDELTKEWQGLAQQRERLVHAAQRLLSRAQQAQQIRADISLEEFMGVVIQLSRPLPGTSWSATDQFSPRILQVYLDGLYVEN</sequence>
<dbReference type="GO" id="GO:0000976">
    <property type="term" value="F:transcription cis-regulatory region binding"/>
    <property type="evidence" value="ECO:0007669"/>
    <property type="project" value="TreeGrafter"/>
</dbReference>
<evidence type="ECO:0000259" key="5">
    <source>
        <dbReference type="PROSITE" id="PS50977"/>
    </source>
</evidence>
<evidence type="ECO:0000256" key="2">
    <source>
        <dbReference type="ARBA" id="ARBA00023125"/>
    </source>
</evidence>
<dbReference type="EMBL" id="PYBJ01000022">
    <property type="protein sequence ID" value="PSM39916.1"/>
    <property type="molecule type" value="Genomic_DNA"/>
</dbReference>
<keyword evidence="2 4" id="KW-0238">DNA-binding</keyword>
<proteinExistence type="predicted"/>
<evidence type="ECO:0000313" key="6">
    <source>
        <dbReference type="EMBL" id="PSM39916.1"/>
    </source>
</evidence>
<feature type="domain" description="HTH tetR-type" evidence="5">
    <location>
        <begin position="23"/>
        <end position="82"/>
    </location>
</feature>
<dbReference type="InterPro" id="IPR049445">
    <property type="entry name" value="TetR_SbtR-like_C"/>
</dbReference>
<comment type="caution">
    <text evidence="6">The sequence shown here is derived from an EMBL/GenBank/DDBJ whole genome shotgun (WGS) entry which is preliminary data.</text>
</comment>
<dbReference type="InterPro" id="IPR009057">
    <property type="entry name" value="Homeodomain-like_sf"/>
</dbReference>
<protein>
    <submittedName>
        <fullName evidence="6">TetR family transcriptional regulator</fullName>
    </submittedName>
</protein>
<dbReference type="InterPro" id="IPR036271">
    <property type="entry name" value="Tet_transcr_reg_TetR-rel_C_sf"/>
</dbReference>
<dbReference type="PROSITE" id="PS50977">
    <property type="entry name" value="HTH_TETR_2"/>
    <property type="match status" value="1"/>
</dbReference>